<dbReference type="InterPro" id="IPR036249">
    <property type="entry name" value="Thioredoxin-like_sf"/>
</dbReference>
<reference evidence="8" key="1">
    <citation type="submission" date="2022-11" db="UniProtKB">
        <authorList>
            <consortium name="WormBaseParasite"/>
        </authorList>
    </citation>
    <scope>IDENTIFICATION</scope>
</reference>
<dbReference type="PROSITE" id="PS51355">
    <property type="entry name" value="GLUTATHIONE_PEROXID_3"/>
    <property type="match status" value="1"/>
</dbReference>
<feature type="compositionally biased region" description="Basic residues" evidence="5">
    <location>
        <begin position="226"/>
        <end position="241"/>
    </location>
</feature>
<sequence length="525" mass="57075">MSKMRRARKIQKNAGETEAVEPSEIVTANERKSSCADGSASPNERSEEGPNERSEEGTKAVAADGSATINGNVEVASQEAEFIETPVASKKKSGKGSKAGALKEQVSAKVGEEETISRERQIIQEPTVQAAKLKKGAKKTAASAESSVINENKKKGVETARTVTKKREEQLTNEAAEEPKREVATQKEHQNMKVSTRGAKAAEMKEQMNSEAIPEEENKVEMPENKKKKGGSGTGRMKKRAKAETVQPQDEVGDGPEKKVKKKAKAADTKEIGGAAEVEPTREIPQKEDANEAGPIVGEVNKKKGRKHLAVEKPAGGIPVEETEEGKDVGDNLTTVPPKSKRNRKATATKKQANSTSTETEQTSSTTFDFTVKDADGSDVSLAKYKGHPVLIVNVASRCGHTKKNYTQLKELYDKYSKQGLRIATFPCNQFGAQEPGSAAEIKEMVAEKYGFRPDFYAKIDVNGAGADPLYKFLKNKQGNNEAIKWNFAKFLVDKDGNVVKRYLPKVQPKDLADDIETLLEGGKL</sequence>
<accession>A0A915AF45</accession>
<dbReference type="GO" id="GO:0004601">
    <property type="term" value="F:peroxidase activity"/>
    <property type="evidence" value="ECO:0007669"/>
    <property type="project" value="UniProtKB-KW"/>
</dbReference>
<dbReference type="InterPro" id="IPR013766">
    <property type="entry name" value="Thioredoxin_domain"/>
</dbReference>
<evidence type="ECO:0000313" key="7">
    <source>
        <dbReference type="Proteomes" id="UP000887569"/>
    </source>
</evidence>
<evidence type="ECO:0000313" key="8">
    <source>
        <dbReference type="WBParaSite" id="PgR006_g185_t01"/>
    </source>
</evidence>
<evidence type="ECO:0000256" key="1">
    <source>
        <dbReference type="ARBA" id="ARBA00006926"/>
    </source>
</evidence>
<feature type="compositionally biased region" description="Basic and acidic residues" evidence="5">
    <location>
        <begin position="279"/>
        <end position="290"/>
    </location>
</feature>
<feature type="compositionally biased region" description="Basic and acidic residues" evidence="5">
    <location>
        <begin position="44"/>
        <end position="58"/>
    </location>
</feature>
<dbReference type="PANTHER" id="PTHR11592:SF134">
    <property type="entry name" value="PHOSPHOLIPID HYDROPEROXIDE GLUTATHIONE PEROXIDASE"/>
    <property type="match status" value="1"/>
</dbReference>
<organism evidence="7 8">
    <name type="scientific">Parascaris univalens</name>
    <name type="common">Nematode worm</name>
    <dbReference type="NCBI Taxonomy" id="6257"/>
    <lineage>
        <taxon>Eukaryota</taxon>
        <taxon>Metazoa</taxon>
        <taxon>Ecdysozoa</taxon>
        <taxon>Nematoda</taxon>
        <taxon>Chromadorea</taxon>
        <taxon>Rhabditida</taxon>
        <taxon>Spirurina</taxon>
        <taxon>Ascaridomorpha</taxon>
        <taxon>Ascaridoidea</taxon>
        <taxon>Ascarididae</taxon>
        <taxon>Parascaris</taxon>
    </lineage>
</organism>
<dbReference type="InterPro" id="IPR000889">
    <property type="entry name" value="Glutathione_peroxidase"/>
</dbReference>
<dbReference type="PANTHER" id="PTHR11592">
    <property type="entry name" value="GLUTATHIONE PEROXIDASE"/>
    <property type="match status" value="1"/>
</dbReference>
<feature type="compositionally biased region" description="Basic and acidic residues" evidence="5">
    <location>
        <begin position="216"/>
        <end position="225"/>
    </location>
</feature>
<dbReference type="SUPFAM" id="SSF52833">
    <property type="entry name" value="Thioredoxin-like"/>
    <property type="match status" value="1"/>
</dbReference>
<keyword evidence="7" id="KW-1185">Reference proteome</keyword>
<feature type="compositionally biased region" description="Basic and acidic residues" evidence="5">
    <location>
        <begin position="177"/>
        <end position="191"/>
    </location>
</feature>
<evidence type="ECO:0000256" key="5">
    <source>
        <dbReference type="SAM" id="MobiDB-lite"/>
    </source>
</evidence>
<feature type="region of interest" description="Disordered" evidence="5">
    <location>
        <begin position="152"/>
        <end position="365"/>
    </location>
</feature>
<name>A0A915AF45_PARUN</name>
<dbReference type="PROSITE" id="PS51352">
    <property type="entry name" value="THIOREDOXIN_2"/>
    <property type="match status" value="1"/>
</dbReference>
<feature type="compositionally biased region" description="Low complexity" evidence="5">
    <location>
        <begin position="355"/>
        <end position="365"/>
    </location>
</feature>
<feature type="region of interest" description="Disordered" evidence="5">
    <location>
        <begin position="85"/>
        <end position="118"/>
    </location>
</feature>
<dbReference type="GO" id="GO:0006979">
    <property type="term" value="P:response to oxidative stress"/>
    <property type="evidence" value="ECO:0007669"/>
    <property type="project" value="InterPro"/>
</dbReference>
<feature type="domain" description="Thioredoxin" evidence="6">
    <location>
        <begin position="361"/>
        <end position="521"/>
    </location>
</feature>
<dbReference type="Proteomes" id="UP000887569">
    <property type="component" value="Unplaced"/>
</dbReference>
<keyword evidence="3 4" id="KW-0560">Oxidoreductase</keyword>
<evidence type="ECO:0000256" key="2">
    <source>
        <dbReference type="ARBA" id="ARBA00022559"/>
    </source>
</evidence>
<dbReference type="PROSITE" id="PS00460">
    <property type="entry name" value="GLUTATHIONE_PEROXID_1"/>
    <property type="match status" value="1"/>
</dbReference>
<evidence type="ECO:0000256" key="3">
    <source>
        <dbReference type="ARBA" id="ARBA00023002"/>
    </source>
</evidence>
<evidence type="ECO:0000259" key="6">
    <source>
        <dbReference type="PROSITE" id="PS51352"/>
    </source>
</evidence>
<protein>
    <recommendedName>
        <fullName evidence="4">Glutathione peroxidase</fullName>
    </recommendedName>
</protein>
<dbReference type="AlphaFoldDB" id="A0A915AF45"/>
<dbReference type="Gene3D" id="3.40.30.10">
    <property type="entry name" value="Glutaredoxin"/>
    <property type="match status" value="1"/>
</dbReference>
<comment type="similarity">
    <text evidence="1 4">Belongs to the glutathione peroxidase family.</text>
</comment>
<keyword evidence="2 4" id="KW-0575">Peroxidase</keyword>
<dbReference type="Pfam" id="PF00255">
    <property type="entry name" value="GSHPx"/>
    <property type="match status" value="1"/>
</dbReference>
<dbReference type="FunFam" id="3.40.30.10:FF:000025">
    <property type="entry name" value="Glutathione peroxidase"/>
    <property type="match status" value="1"/>
</dbReference>
<evidence type="ECO:0000256" key="4">
    <source>
        <dbReference type="RuleBase" id="RU000499"/>
    </source>
</evidence>
<feature type="region of interest" description="Disordered" evidence="5">
    <location>
        <begin position="1"/>
        <end position="72"/>
    </location>
</feature>
<dbReference type="PRINTS" id="PR01011">
    <property type="entry name" value="GLUTPROXDASE"/>
</dbReference>
<feature type="compositionally biased region" description="Basic residues" evidence="5">
    <location>
        <begin position="1"/>
        <end position="11"/>
    </location>
</feature>
<dbReference type="CDD" id="cd00340">
    <property type="entry name" value="GSH_Peroxidase"/>
    <property type="match status" value="1"/>
</dbReference>
<feature type="compositionally biased region" description="Basic residues" evidence="5">
    <location>
        <begin position="339"/>
        <end position="348"/>
    </location>
</feature>
<dbReference type="InterPro" id="IPR029759">
    <property type="entry name" value="GPX_AS"/>
</dbReference>
<proteinExistence type="inferred from homology"/>
<dbReference type="WBParaSite" id="PgR006_g185_t01">
    <property type="protein sequence ID" value="PgR006_g185_t01"/>
    <property type="gene ID" value="PgR006_g185"/>
</dbReference>